<dbReference type="InterPro" id="IPR004538">
    <property type="entry name" value="Hemolysin_A/TlyA"/>
</dbReference>
<dbReference type="SUPFAM" id="SSF53335">
    <property type="entry name" value="S-adenosyl-L-methionine-dependent methyltransferases"/>
    <property type="match status" value="1"/>
</dbReference>
<dbReference type="CDD" id="cd02440">
    <property type="entry name" value="AdoMet_MTases"/>
    <property type="match status" value="1"/>
</dbReference>
<dbReference type="PANTHER" id="PTHR32319">
    <property type="entry name" value="BACTERIAL HEMOLYSIN-LIKE PROTEIN"/>
    <property type="match status" value="1"/>
</dbReference>
<dbReference type="Pfam" id="PF01479">
    <property type="entry name" value="S4"/>
    <property type="match status" value="1"/>
</dbReference>
<accession>A0A9X2I6R0</accession>
<gene>
    <name evidence="6" type="ORF">M6D89_14290</name>
</gene>
<evidence type="ECO:0000256" key="1">
    <source>
        <dbReference type="ARBA" id="ARBA00022884"/>
    </source>
</evidence>
<dbReference type="Gene3D" id="3.10.290.10">
    <property type="entry name" value="RNA-binding S4 domain"/>
    <property type="match status" value="1"/>
</dbReference>
<dbReference type="InterPro" id="IPR029063">
    <property type="entry name" value="SAM-dependent_MTases_sf"/>
</dbReference>
<dbReference type="InterPro" id="IPR002942">
    <property type="entry name" value="S4_RNA-bd"/>
</dbReference>
<dbReference type="CDD" id="cd00165">
    <property type="entry name" value="S4"/>
    <property type="match status" value="1"/>
</dbReference>
<protein>
    <submittedName>
        <fullName evidence="6">TlyA family RNA methyltransferase</fullName>
    </submittedName>
</protein>
<sequence>MQRLDTELVNRDLARSRAHAQQLVKAGRVQCERAGLWQTLAKVSVKIDAGENLRVLPGDEDRYVSRGGLKLAGALQQTGVSVKDLTVLDVGQSTGGFTDCLLQAGAARVIGVDVGRDQLFPALRNDERVVCCEGVNARELPSQLCADYAPEGFAVAVMDVSFISQTLILPSLASLLKPGGQLLSLVKPQFEVGREGIGKGGIVRDASQYSQVEETIREVCQQQSLRVKDYFSSPIKGGDGNREFFVWVEKQGC</sequence>
<proteinExistence type="inferred from homology"/>
<dbReference type="Pfam" id="PF01728">
    <property type="entry name" value="FtsJ"/>
    <property type="match status" value="1"/>
</dbReference>
<evidence type="ECO:0000259" key="5">
    <source>
        <dbReference type="Pfam" id="PF01728"/>
    </source>
</evidence>
<dbReference type="SUPFAM" id="SSF55174">
    <property type="entry name" value="Alpha-L RNA-binding motif"/>
    <property type="match status" value="1"/>
</dbReference>
<reference evidence="6" key="1">
    <citation type="submission" date="2022-05" db="EMBL/GenBank/DDBJ databases">
        <authorList>
            <person name="Sun H.-N."/>
        </authorList>
    </citation>
    <scope>NUCLEOTIDE SEQUENCE</scope>
    <source>
        <strain evidence="6">HB14</strain>
    </source>
</reference>
<keyword evidence="6" id="KW-0808">Transferase</keyword>
<dbReference type="NCBIfam" id="TIGR00478">
    <property type="entry name" value="tly"/>
    <property type="match status" value="1"/>
</dbReference>
<reference evidence="6" key="2">
    <citation type="submission" date="2023-01" db="EMBL/GenBank/DDBJ databases">
        <title>Gilvimarinus xylanilyticus HB14 isolated from Caulerpa lentillifera aquaculture base in Hainan, China.</title>
        <authorList>
            <person name="Zhang Y.-J."/>
        </authorList>
    </citation>
    <scope>NUCLEOTIDE SEQUENCE</scope>
    <source>
        <strain evidence="6">HB14</strain>
    </source>
</reference>
<dbReference type="PIRSF" id="PIRSF005578">
    <property type="entry name" value="TlyA"/>
    <property type="match status" value="1"/>
</dbReference>
<dbReference type="RefSeq" id="WP_253968764.1">
    <property type="nucleotide sequence ID" value="NZ_JAMFTH010000005.1"/>
</dbReference>
<comment type="similarity">
    <text evidence="2">Belongs to the TlyA family.</text>
</comment>
<dbReference type="InterPro" id="IPR002877">
    <property type="entry name" value="RNA_MeTrfase_FtsJ_dom"/>
</dbReference>
<keyword evidence="1 3" id="KW-0694">RNA-binding</keyword>
<feature type="domain" description="Ribosomal RNA methyltransferase FtsJ" evidence="5">
    <location>
        <begin position="63"/>
        <end position="249"/>
    </location>
</feature>
<keyword evidence="7" id="KW-1185">Reference proteome</keyword>
<organism evidence="6 7">
    <name type="scientific">Gilvimarinus xylanilyticus</name>
    <dbReference type="NCBI Taxonomy" id="2944139"/>
    <lineage>
        <taxon>Bacteria</taxon>
        <taxon>Pseudomonadati</taxon>
        <taxon>Pseudomonadota</taxon>
        <taxon>Gammaproteobacteria</taxon>
        <taxon>Cellvibrionales</taxon>
        <taxon>Cellvibrionaceae</taxon>
        <taxon>Gilvimarinus</taxon>
    </lineage>
</organism>
<dbReference type="PANTHER" id="PTHR32319:SF0">
    <property type="entry name" value="BACTERIAL HEMOLYSIN-LIKE PROTEIN"/>
    <property type="match status" value="1"/>
</dbReference>
<dbReference type="GO" id="GO:0003723">
    <property type="term" value="F:RNA binding"/>
    <property type="evidence" value="ECO:0007669"/>
    <property type="project" value="UniProtKB-KW"/>
</dbReference>
<dbReference type="PROSITE" id="PS50889">
    <property type="entry name" value="S4"/>
    <property type="match status" value="1"/>
</dbReference>
<dbReference type="EMBL" id="JAMFTH010000005">
    <property type="protein sequence ID" value="MCP8900472.1"/>
    <property type="molecule type" value="Genomic_DNA"/>
</dbReference>
<dbReference type="GO" id="GO:0032259">
    <property type="term" value="P:methylation"/>
    <property type="evidence" value="ECO:0007669"/>
    <property type="project" value="UniProtKB-KW"/>
</dbReference>
<evidence type="ECO:0000256" key="3">
    <source>
        <dbReference type="PROSITE-ProRule" id="PRU00182"/>
    </source>
</evidence>
<keyword evidence="6" id="KW-0489">Methyltransferase</keyword>
<dbReference type="Gene3D" id="3.40.50.150">
    <property type="entry name" value="Vaccinia Virus protein VP39"/>
    <property type="match status" value="1"/>
</dbReference>
<name>A0A9X2I6R0_9GAMM</name>
<feature type="domain" description="RNA-binding S4" evidence="4">
    <location>
        <begin position="2"/>
        <end position="30"/>
    </location>
</feature>
<dbReference type="Proteomes" id="UP001139319">
    <property type="component" value="Unassembled WGS sequence"/>
</dbReference>
<dbReference type="InterPro" id="IPR047048">
    <property type="entry name" value="TlyA"/>
</dbReference>
<evidence type="ECO:0000313" key="6">
    <source>
        <dbReference type="EMBL" id="MCP8900472.1"/>
    </source>
</evidence>
<evidence type="ECO:0000313" key="7">
    <source>
        <dbReference type="Proteomes" id="UP001139319"/>
    </source>
</evidence>
<dbReference type="GO" id="GO:0008168">
    <property type="term" value="F:methyltransferase activity"/>
    <property type="evidence" value="ECO:0007669"/>
    <property type="project" value="UniProtKB-KW"/>
</dbReference>
<dbReference type="AlphaFoldDB" id="A0A9X2I6R0"/>
<evidence type="ECO:0000259" key="4">
    <source>
        <dbReference type="Pfam" id="PF01479"/>
    </source>
</evidence>
<comment type="caution">
    <text evidence="6">The sequence shown here is derived from an EMBL/GenBank/DDBJ whole genome shotgun (WGS) entry which is preliminary data.</text>
</comment>
<evidence type="ECO:0000256" key="2">
    <source>
        <dbReference type="ARBA" id="ARBA00029460"/>
    </source>
</evidence>
<dbReference type="InterPro" id="IPR036986">
    <property type="entry name" value="S4_RNA-bd_sf"/>
</dbReference>